<feature type="transmembrane region" description="Helical" evidence="7">
    <location>
        <begin position="52"/>
        <end position="73"/>
    </location>
</feature>
<feature type="transmembrane region" description="Helical" evidence="7">
    <location>
        <begin position="381"/>
        <end position="401"/>
    </location>
</feature>
<organism evidence="9 10">
    <name type="scientific">Priestia veravalensis</name>
    <dbReference type="NCBI Taxonomy" id="1414648"/>
    <lineage>
        <taxon>Bacteria</taxon>
        <taxon>Bacillati</taxon>
        <taxon>Bacillota</taxon>
        <taxon>Bacilli</taxon>
        <taxon>Bacillales</taxon>
        <taxon>Bacillaceae</taxon>
        <taxon>Priestia</taxon>
    </lineage>
</organism>
<feature type="transmembrane region" description="Helical" evidence="7">
    <location>
        <begin position="229"/>
        <end position="252"/>
    </location>
</feature>
<evidence type="ECO:0000256" key="1">
    <source>
        <dbReference type="ARBA" id="ARBA00004651"/>
    </source>
</evidence>
<feature type="transmembrane region" description="Helical" evidence="7">
    <location>
        <begin position="21"/>
        <end position="46"/>
    </location>
</feature>
<dbReference type="PROSITE" id="PS50850">
    <property type="entry name" value="MFS"/>
    <property type="match status" value="1"/>
</dbReference>
<dbReference type="SUPFAM" id="SSF103473">
    <property type="entry name" value="MFS general substrate transporter"/>
    <property type="match status" value="1"/>
</dbReference>
<dbReference type="AlphaFoldDB" id="A0A0V8JIK2"/>
<feature type="domain" description="Major facilitator superfamily (MFS) profile" evidence="8">
    <location>
        <begin position="14"/>
        <end position="407"/>
    </location>
</feature>
<evidence type="ECO:0000256" key="2">
    <source>
        <dbReference type="ARBA" id="ARBA00022448"/>
    </source>
</evidence>
<proteinExistence type="predicted"/>
<keyword evidence="6 7" id="KW-0472">Membrane</keyword>
<feature type="transmembrane region" description="Helical" evidence="7">
    <location>
        <begin position="355"/>
        <end position="375"/>
    </location>
</feature>
<evidence type="ECO:0000256" key="5">
    <source>
        <dbReference type="ARBA" id="ARBA00022989"/>
    </source>
</evidence>
<feature type="transmembrane region" description="Helical" evidence="7">
    <location>
        <begin position="258"/>
        <end position="280"/>
    </location>
</feature>
<evidence type="ECO:0000256" key="6">
    <source>
        <dbReference type="ARBA" id="ARBA00023136"/>
    </source>
</evidence>
<protein>
    <recommendedName>
        <fullName evidence="8">Major facilitator superfamily (MFS) profile domain-containing protein</fullName>
    </recommendedName>
</protein>
<accession>A0A0V8JIK2</accession>
<feature type="transmembrane region" description="Helical" evidence="7">
    <location>
        <begin position="80"/>
        <end position="102"/>
    </location>
</feature>
<dbReference type="InterPro" id="IPR020846">
    <property type="entry name" value="MFS_dom"/>
</dbReference>
<comment type="caution">
    <text evidence="9">The sequence shown here is derived from an EMBL/GenBank/DDBJ whole genome shotgun (WGS) entry which is preliminary data.</text>
</comment>
<dbReference type="InterPro" id="IPR010290">
    <property type="entry name" value="TM_effector"/>
</dbReference>
<feature type="transmembrane region" description="Helical" evidence="7">
    <location>
        <begin position="108"/>
        <end position="136"/>
    </location>
</feature>
<evidence type="ECO:0000256" key="4">
    <source>
        <dbReference type="ARBA" id="ARBA00022692"/>
    </source>
</evidence>
<keyword evidence="5 7" id="KW-1133">Transmembrane helix</keyword>
<evidence type="ECO:0000256" key="7">
    <source>
        <dbReference type="SAM" id="Phobius"/>
    </source>
</evidence>
<name>A0A0V8JIK2_9BACI</name>
<keyword evidence="10" id="KW-1185">Reference proteome</keyword>
<evidence type="ECO:0000313" key="10">
    <source>
        <dbReference type="Proteomes" id="UP000053681"/>
    </source>
</evidence>
<reference evidence="9 10" key="1">
    <citation type="submission" date="2015-11" db="EMBL/GenBank/DDBJ databases">
        <title>Bacillus caseinolyticus sp nov.</title>
        <authorList>
            <person name="Dastager S.G."/>
            <person name="Mawlankar R."/>
        </authorList>
    </citation>
    <scope>NUCLEOTIDE SEQUENCE [LARGE SCALE GENOMIC DNA]</scope>
    <source>
        <strain evidence="9 10">SGD-V-76</strain>
    </source>
</reference>
<dbReference type="CDD" id="cd06173">
    <property type="entry name" value="MFS_MefA_like"/>
    <property type="match status" value="1"/>
</dbReference>
<feature type="transmembrane region" description="Helical" evidence="7">
    <location>
        <begin position="292"/>
        <end position="310"/>
    </location>
</feature>
<sequence length="433" mass="46966">MSKFFKNDIWKNKNFTKLWSGLAVSYLGTSINSLALPTLAIMVLGYGAKEAGLLKTIETISFPILGLFVGVMADRYNPRMLMIISDIVRFLAIVSIPVLAYFDVLTLTHLYIVAALSGVFSLIFNVSYMTLVPGILKKNMLSDGNAKLTLIDSASKVVGPTIAGWVINVLGTVKAFLFDAVSYLVSAVFLIAIKDNLDVKKEQKKDTKVFRDIKEGVHFVFSNNILKSLTISLTLVNLGYALIQTIVVVFAYQNLKLSPSQVGVIFSISSIGLIIGVMLSKRLSDKIGVGKSLLLASTFLGLSLGAVPLSSLVTPIISFSILWFLGALFLPILDINQVTLRQSVTPSNLQGRMNASIRTFMWGATPLGAILGGFIGDKVGMTIAFIVGGIFILIGMLFILFSKVSKVKAITENGLVEYTKPLKNTSNQDINKS</sequence>
<dbReference type="RefSeq" id="WP_062687159.1">
    <property type="nucleotide sequence ID" value="NZ_KQ758678.1"/>
</dbReference>
<dbReference type="GO" id="GO:0005886">
    <property type="term" value="C:plasma membrane"/>
    <property type="evidence" value="ECO:0007669"/>
    <property type="project" value="UniProtKB-SubCell"/>
</dbReference>
<comment type="subcellular location">
    <subcellularLocation>
        <location evidence="1">Cell membrane</location>
        <topology evidence="1">Multi-pass membrane protein</topology>
    </subcellularLocation>
</comment>
<dbReference type="Pfam" id="PF05977">
    <property type="entry name" value="MFS_3"/>
    <property type="match status" value="1"/>
</dbReference>
<evidence type="ECO:0000259" key="8">
    <source>
        <dbReference type="PROSITE" id="PS50850"/>
    </source>
</evidence>
<dbReference type="Proteomes" id="UP000053681">
    <property type="component" value="Unassembled WGS sequence"/>
</dbReference>
<feature type="transmembrane region" description="Helical" evidence="7">
    <location>
        <begin position="316"/>
        <end position="335"/>
    </location>
</feature>
<gene>
    <name evidence="9" type="ORF">AS180_16330</name>
</gene>
<dbReference type="PANTHER" id="PTHR23513:SF6">
    <property type="entry name" value="MAJOR FACILITATOR SUPERFAMILY ASSOCIATED DOMAIN-CONTAINING PROTEIN"/>
    <property type="match status" value="1"/>
</dbReference>
<dbReference type="GO" id="GO:0022857">
    <property type="term" value="F:transmembrane transporter activity"/>
    <property type="evidence" value="ECO:0007669"/>
    <property type="project" value="InterPro"/>
</dbReference>
<dbReference type="PANTHER" id="PTHR23513">
    <property type="entry name" value="INTEGRAL MEMBRANE EFFLUX PROTEIN-RELATED"/>
    <property type="match status" value="1"/>
</dbReference>
<evidence type="ECO:0000256" key="3">
    <source>
        <dbReference type="ARBA" id="ARBA00022475"/>
    </source>
</evidence>
<evidence type="ECO:0000313" key="9">
    <source>
        <dbReference type="EMBL" id="KSU86849.1"/>
    </source>
</evidence>
<dbReference type="EMBL" id="LNQP01000063">
    <property type="protein sequence ID" value="KSU86849.1"/>
    <property type="molecule type" value="Genomic_DNA"/>
</dbReference>
<keyword evidence="3" id="KW-1003">Cell membrane</keyword>
<feature type="transmembrane region" description="Helical" evidence="7">
    <location>
        <begin position="173"/>
        <end position="193"/>
    </location>
</feature>
<dbReference type="Gene3D" id="1.20.1250.20">
    <property type="entry name" value="MFS general substrate transporter like domains"/>
    <property type="match status" value="2"/>
</dbReference>
<dbReference type="InterPro" id="IPR036259">
    <property type="entry name" value="MFS_trans_sf"/>
</dbReference>
<keyword evidence="4 7" id="KW-0812">Transmembrane</keyword>
<keyword evidence="2" id="KW-0813">Transport</keyword>